<dbReference type="Proteomes" id="UP001597260">
    <property type="component" value="Unassembled WGS sequence"/>
</dbReference>
<evidence type="ECO:0000259" key="1">
    <source>
        <dbReference type="PROSITE" id="PS51819"/>
    </source>
</evidence>
<gene>
    <name evidence="2" type="ORF">ACFQ4H_20725</name>
</gene>
<dbReference type="Gene3D" id="3.10.180.10">
    <property type="entry name" value="2,3-Dihydroxybiphenyl 1,2-Dioxygenase, domain 1"/>
    <property type="match status" value="2"/>
</dbReference>
<dbReference type="PANTHER" id="PTHR35908:SF1">
    <property type="entry name" value="CONSERVED PROTEIN"/>
    <property type="match status" value="1"/>
</dbReference>
<dbReference type="InterPro" id="IPR029068">
    <property type="entry name" value="Glyas_Bleomycin-R_OHBP_Dase"/>
</dbReference>
<dbReference type="CDD" id="cd06587">
    <property type="entry name" value="VOC"/>
    <property type="match status" value="2"/>
</dbReference>
<dbReference type="InterPro" id="IPR037523">
    <property type="entry name" value="VOC_core"/>
</dbReference>
<dbReference type="InterPro" id="IPR041581">
    <property type="entry name" value="Glyoxalase_6"/>
</dbReference>
<dbReference type="PANTHER" id="PTHR35908">
    <property type="entry name" value="HYPOTHETICAL FUSION PROTEIN"/>
    <property type="match status" value="1"/>
</dbReference>
<dbReference type="PROSITE" id="PS51819">
    <property type="entry name" value="VOC"/>
    <property type="match status" value="1"/>
</dbReference>
<name>A0ABW3YG95_9ACTN</name>
<keyword evidence="3" id="KW-1185">Reference proteome</keyword>
<dbReference type="RefSeq" id="WP_377572769.1">
    <property type="nucleotide sequence ID" value="NZ_JBHTMP010000033.1"/>
</dbReference>
<sequence>MRAGIPPIAADFLLDTTRTAWPWPYSSRPAALDRHRARRYVRQVRPIAGAGQGGVSVAVRGSAWQDRGSAWQDRDMGPELDRPAIGSLKTVVLDTPDLDRLATFYERLAGWHRHPNDDDDDWITLTTDDGWRIGLQLAADHVPPRWPDPHHPQQAHLDLRVPDIDAAADRAMQLGATVLRRNERWHTLADPAGHPFDLCLNPDDPRTTLMGVMLDCPDAKTLSHFYAELLGKPVTYEADGMAMIGEDGTQPVLFQQVTPYTAPRWPDPAHPQQFHLDVTVDDIDAAEPAVLALGATRLDGEGPNWRVYADPAGKPFCLLWTV</sequence>
<accession>A0ABW3YG95</accession>
<protein>
    <submittedName>
        <fullName evidence="2">VOC family protein</fullName>
    </submittedName>
</protein>
<proteinExistence type="predicted"/>
<dbReference type="SUPFAM" id="SSF54593">
    <property type="entry name" value="Glyoxalase/Bleomycin resistance protein/Dihydroxybiphenyl dioxygenase"/>
    <property type="match status" value="1"/>
</dbReference>
<organism evidence="2 3">
    <name type="scientific">Micromonospora sonneratiae</name>
    <dbReference type="NCBI Taxonomy" id="1184706"/>
    <lineage>
        <taxon>Bacteria</taxon>
        <taxon>Bacillati</taxon>
        <taxon>Actinomycetota</taxon>
        <taxon>Actinomycetes</taxon>
        <taxon>Micromonosporales</taxon>
        <taxon>Micromonosporaceae</taxon>
        <taxon>Micromonospora</taxon>
    </lineage>
</organism>
<dbReference type="EMBL" id="JBHTMP010000033">
    <property type="protein sequence ID" value="MFD1323517.1"/>
    <property type="molecule type" value="Genomic_DNA"/>
</dbReference>
<evidence type="ECO:0000313" key="2">
    <source>
        <dbReference type="EMBL" id="MFD1323517.1"/>
    </source>
</evidence>
<evidence type="ECO:0000313" key="3">
    <source>
        <dbReference type="Proteomes" id="UP001597260"/>
    </source>
</evidence>
<feature type="domain" description="VOC" evidence="1">
    <location>
        <begin position="87"/>
        <end position="215"/>
    </location>
</feature>
<comment type="caution">
    <text evidence="2">The sequence shown here is derived from an EMBL/GenBank/DDBJ whole genome shotgun (WGS) entry which is preliminary data.</text>
</comment>
<dbReference type="Pfam" id="PF18029">
    <property type="entry name" value="Glyoxalase_6"/>
    <property type="match status" value="2"/>
</dbReference>
<reference evidence="3" key="1">
    <citation type="journal article" date="2019" name="Int. J. Syst. Evol. Microbiol.">
        <title>The Global Catalogue of Microorganisms (GCM) 10K type strain sequencing project: providing services to taxonomists for standard genome sequencing and annotation.</title>
        <authorList>
            <consortium name="The Broad Institute Genomics Platform"/>
            <consortium name="The Broad Institute Genome Sequencing Center for Infectious Disease"/>
            <person name="Wu L."/>
            <person name="Ma J."/>
        </authorList>
    </citation>
    <scope>NUCLEOTIDE SEQUENCE [LARGE SCALE GENOMIC DNA]</scope>
    <source>
        <strain evidence="3">JCM 31037</strain>
    </source>
</reference>